<geneLocation type="plasmid" evidence="1">
    <name>I</name>
</geneLocation>
<sequence>MNEHASIDAAGALSLLGYGIDTDACPAARQLWTAHNYSACRKRRRSSLGRYRSGLCDGAWRALSARSAPGISKGA</sequence>
<dbReference type="EMBL" id="LT984809">
    <property type="protein sequence ID" value="SPD49164.1"/>
    <property type="molecule type" value="Genomic_DNA"/>
</dbReference>
<organism evidence="1">
    <name type="scientific">Cupriavidus taiwanensis</name>
    <dbReference type="NCBI Taxonomy" id="164546"/>
    <lineage>
        <taxon>Bacteria</taxon>
        <taxon>Pseudomonadati</taxon>
        <taxon>Pseudomonadota</taxon>
        <taxon>Betaproteobacteria</taxon>
        <taxon>Burkholderiales</taxon>
        <taxon>Burkholderiaceae</taxon>
        <taxon>Cupriavidus</taxon>
    </lineage>
</organism>
<dbReference type="AlphaFoldDB" id="A0A375FJB9"/>
<evidence type="ECO:0000313" key="1">
    <source>
        <dbReference type="EMBL" id="SPD49164.1"/>
    </source>
</evidence>
<reference evidence="1" key="1">
    <citation type="submission" date="2018-01" db="EMBL/GenBank/DDBJ databases">
        <authorList>
            <person name="Gaut B.S."/>
            <person name="Morton B.R."/>
            <person name="Clegg M.T."/>
            <person name="Duvall M.R."/>
        </authorList>
    </citation>
    <scope>NUCLEOTIDE SEQUENCE</scope>
    <source>
        <strain evidence="1">Cupriavidus taiwanensis STM 8555</strain>
    </source>
</reference>
<name>A0A375FJB9_9BURK</name>
<gene>
    <name evidence="1" type="ORF">CBM2612_P0509</name>
</gene>
<accession>A0A375FJB9</accession>
<proteinExistence type="predicted"/>
<keyword evidence="1" id="KW-0614">Plasmid</keyword>
<protein>
    <submittedName>
        <fullName evidence="1">Uncharacterized protein</fullName>
    </submittedName>
</protein>